<gene>
    <name evidence="9" type="ORF">F9K24_03090</name>
</gene>
<keyword evidence="6" id="KW-0482">Metalloprotease</keyword>
<dbReference type="GO" id="GO:0004181">
    <property type="term" value="F:metallocarboxypeptidase activity"/>
    <property type="evidence" value="ECO:0007669"/>
    <property type="project" value="InterPro"/>
</dbReference>
<feature type="active site" description="Proton donor/acceptor" evidence="7">
    <location>
        <position position="202"/>
    </location>
</feature>
<dbReference type="PANTHER" id="PTHR11705">
    <property type="entry name" value="PROTEASE FAMILY M14 CARBOXYPEPTIDASE A,B"/>
    <property type="match status" value="1"/>
</dbReference>
<dbReference type="SMART" id="SM00631">
    <property type="entry name" value="Zn_pept"/>
    <property type="match status" value="1"/>
</dbReference>
<evidence type="ECO:0000256" key="7">
    <source>
        <dbReference type="PROSITE-ProRule" id="PRU01379"/>
    </source>
</evidence>
<evidence type="ECO:0000256" key="2">
    <source>
        <dbReference type="ARBA" id="ARBA00005988"/>
    </source>
</evidence>
<dbReference type="GO" id="GO:0006508">
    <property type="term" value="P:proteolysis"/>
    <property type="evidence" value="ECO:0007669"/>
    <property type="project" value="UniProtKB-KW"/>
</dbReference>
<reference evidence="9 10" key="1">
    <citation type="submission" date="2019-10" db="EMBL/GenBank/DDBJ databases">
        <title>Extracellular Electron Transfer in a Candidatus Methanoperedens spp. Enrichment Culture.</title>
        <authorList>
            <person name="Berger S."/>
            <person name="Rangel Shaw D."/>
            <person name="Berben T."/>
            <person name="In 'T Zandt M."/>
            <person name="Frank J."/>
            <person name="Reimann J."/>
            <person name="Jetten M.S.M."/>
            <person name="Welte C.U."/>
        </authorList>
    </citation>
    <scope>NUCLEOTIDE SEQUENCE [LARGE SCALE GENOMIC DNA]</scope>
    <source>
        <strain evidence="9">SB12</strain>
    </source>
</reference>
<evidence type="ECO:0000256" key="3">
    <source>
        <dbReference type="ARBA" id="ARBA00022670"/>
    </source>
</evidence>
<protein>
    <submittedName>
        <fullName evidence="9">Murein peptide amidase A</fullName>
    </submittedName>
</protein>
<comment type="caution">
    <text evidence="9">The sequence shown here is derived from an EMBL/GenBank/DDBJ whole genome shotgun (WGS) entry which is preliminary data.</text>
</comment>
<dbReference type="Proteomes" id="UP000460298">
    <property type="component" value="Unassembled WGS sequence"/>
</dbReference>
<comment type="cofactor">
    <cofactor evidence="1">
        <name>Zn(2+)</name>
        <dbReference type="ChEBI" id="CHEBI:29105"/>
    </cofactor>
</comment>
<keyword evidence="5" id="KW-0862">Zinc</keyword>
<dbReference type="PANTHER" id="PTHR11705:SF143">
    <property type="entry name" value="SLL0236 PROTEIN"/>
    <property type="match status" value="1"/>
</dbReference>
<proteinExistence type="inferred from homology"/>
<evidence type="ECO:0000256" key="4">
    <source>
        <dbReference type="ARBA" id="ARBA00022801"/>
    </source>
</evidence>
<dbReference type="AlphaFoldDB" id="A0A833H4L1"/>
<keyword evidence="4" id="KW-0378">Hydrolase</keyword>
<dbReference type="GO" id="GO:0005615">
    <property type="term" value="C:extracellular space"/>
    <property type="evidence" value="ECO:0007669"/>
    <property type="project" value="TreeGrafter"/>
</dbReference>
<evidence type="ECO:0000256" key="1">
    <source>
        <dbReference type="ARBA" id="ARBA00001947"/>
    </source>
</evidence>
<keyword evidence="3" id="KW-0645">Protease</keyword>
<name>A0A833H4L1_9LEPT</name>
<evidence type="ECO:0000313" key="10">
    <source>
        <dbReference type="Proteomes" id="UP000460298"/>
    </source>
</evidence>
<dbReference type="SUPFAM" id="SSF53187">
    <property type="entry name" value="Zn-dependent exopeptidases"/>
    <property type="match status" value="1"/>
</dbReference>
<comment type="similarity">
    <text evidence="2 7">Belongs to the peptidase M14 family.</text>
</comment>
<evidence type="ECO:0000256" key="6">
    <source>
        <dbReference type="ARBA" id="ARBA00023049"/>
    </source>
</evidence>
<dbReference type="Pfam" id="PF00246">
    <property type="entry name" value="Peptidase_M14"/>
    <property type="match status" value="1"/>
</dbReference>
<evidence type="ECO:0000313" key="9">
    <source>
        <dbReference type="EMBL" id="KAB2934776.1"/>
    </source>
</evidence>
<accession>A0A833H4L1</accession>
<evidence type="ECO:0000259" key="8">
    <source>
        <dbReference type="PROSITE" id="PS52035"/>
    </source>
</evidence>
<feature type="domain" description="Peptidase M14" evidence="8">
    <location>
        <begin position="1"/>
        <end position="227"/>
    </location>
</feature>
<dbReference type="PROSITE" id="PS52035">
    <property type="entry name" value="PEPTIDASE_M14"/>
    <property type="match status" value="1"/>
</dbReference>
<dbReference type="GO" id="GO:0008270">
    <property type="term" value="F:zinc ion binding"/>
    <property type="evidence" value="ECO:0007669"/>
    <property type="project" value="InterPro"/>
</dbReference>
<evidence type="ECO:0000256" key="5">
    <source>
        <dbReference type="ARBA" id="ARBA00022833"/>
    </source>
</evidence>
<organism evidence="9 10">
    <name type="scientific">Leptonema illini</name>
    <dbReference type="NCBI Taxonomy" id="183"/>
    <lineage>
        <taxon>Bacteria</taxon>
        <taxon>Pseudomonadati</taxon>
        <taxon>Spirochaetota</taxon>
        <taxon>Spirochaetia</taxon>
        <taxon>Leptospirales</taxon>
        <taxon>Leptospiraceae</taxon>
        <taxon>Leptonema</taxon>
    </lineage>
</organism>
<dbReference type="InterPro" id="IPR000834">
    <property type="entry name" value="Peptidase_M14"/>
</dbReference>
<sequence length="229" mass="24996">MSTVKLPESGQSIVVGQSHEGRAIELYRFGTGAFPSLLIGGVHGDESEGHLFAERLLAQLQSGEYAPGSELSLYICPRLNPDGCAADRRTNHRNVDLNRNLPTKDWTGSFTNPRYYPGAAAGSEPESAATLKILELVQPRFICSLHSWENAMINYNGDILDVAEAMSAKNGLPPKGDIGYPTPGSLGTYAGLERAIPTITMEFLRGEAPETVWQRHREAILVGLHFYAR</sequence>
<dbReference type="EMBL" id="WBUI01000002">
    <property type="protein sequence ID" value="KAB2934776.1"/>
    <property type="molecule type" value="Genomic_DNA"/>
</dbReference>
<dbReference type="Gene3D" id="3.40.630.10">
    <property type="entry name" value="Zn peptidases"/>
    <property type="match status" value="1"/>
</dbReference>